<keyword evidence="1" id="KW-0812">Transmembrane</keyword>
<dbReference type="AlphaFoldDB" id="A0AAD5N7X0"/>
<keyword evidence="1" id="KW-0472">Membrane</keyword>
<accession>A0AAD5N7X0</accession>
<feature type="transmembrane region" description="Helical" evidence="1">
    <location>
        <begin position="57"/>
        <end position="75"/>
    </location>
</feature>
<name>A0AAD5N7X0_PARTN</name>
<keyword evidence="3" id="KW-1185">Reference proteome</keyword>
<dbReference type="InterPro" id="IPR019428">
    <property type="entry name" value="7TM_GPCR_serpentine_rcpt_Str"/>
</dbReference>
<dbReference type="Gene3D" id="1.20.1070.10">
    <property type="entry name" value="Rhodopsin 7-helix transmembrane proteins"/>
    <property type="match status" value="1"/>
</dbReference>
<reference evidence="2" key="1">
    <citation type="submission" date="2021-06" db="EMBL/GenBank/DDBJ databases">
        <title>Parelaphostrongylus tenuis whole genome reference sequence.</title>
        <authorList>
            <person name="Garwood T.J."/>
            <person name="Larsen P.A."/>
            <person name="Fountain-Jones N.M."/>
            <person name="Garbe J.R."/>
            <person name="Macchietto M.G."/>
            <person name="Kania S.A."/>
            <person name="Gerhold R.W."/>
            <person name="Richards J.E."/>
            <person name="Wolf T.M."/>
        </authorList>
    </citation>
    <scope>NUCLEOTIDE SEQUENCE</scope>
    <source>
        <strain evidence="2">MNPRO001-30</strain>
        <tissue evidence="2">Meninges</tissue>
    </source>
</reference>
<dbReference type="Pfam" id="PF10326">
    <property type="entry name" value="7TM_GPCR_Str"/>
    <property type="match status" value="1"/>
</dbReference>
<protein>
    <recommendedName>
        <fullName evidence="4">G protein-coupled receptor</fullName>
    </recommendedName>
</protein>
<keyword evidence="1" id="KW-1133">Transmembrane helix</keyword>
<evidence type="ECO:0000313" key="3">
    <source>
        <dbReference type="Proteomes" id="UP001196413"/>
    </source>
</evidence>
<evidence type="ECO:0000313" key="2">
    <source>
        <dbReference type="EMBL" id="KAJ1359939.1"/>
    </source>
</evidence>
<evidence type="ECO:0008006" key="4">
    <source>
        <dbReference type="Google" id="ProtNLM"/>
    </source>
</evidence>
<feature type="transmembrane region" description="Helical" evidence="1">
    <location>
        <begin position="127"/>
        <end position="147"/>
    </location>
</feature>
<dbReference type="Proteomes" id="UP001196413">
    <property type="component" value="Unassembled WGS sequence"/>
</dbReference>
<feature type="transmembrane region" description="Helical" evidence="1">
    <location>
        <begin position="15"/>
        <end position="36"/>
    </location>
</feature>
<proteinExistence type="predicted"/>
<dbReference type="SUPFAM" id="SSF81321">
    <property type="entry name" value="Family A G protein-coupled receptor-like"/>
    <property type="match status" value="1"/>
</dbReference>
<dbReference type="PANTHER" id="PTHR22943">
    <property type="entry name" value="7-TRANSMEMBRANE DOMAIN RECEPTOR C.ELEGANS"/>
    <property type="match status" value="1"/>
</dbReference>
<comment type="caution">
    <text evidence="2">The sequence shown here is derived from an EMBL/GenBank/DDBJ whole genome shotgun (WGS) entry which is preliminary data.</text>
</comment>
<feature type="transmembrane region" description="Helical" evidence="1">
    <location>
        <begin position="159"/>
        <end position="178"/>
    </location>
</feature>
<dbReference type="EMBL" id="JAHQIW010003741">
    <property type="protein sequence ID" value="KAJ1359939.1"/>
    <property type="molecule type" value="Genomic_DNA"/>
</dbReference>
<gene>
    <name evidence="2" type="ORF">KIN20_018768</name>
</gene>
<dbReference type="PANTHER" id="PTHR22943:SF248">
    <property type="entry name" value="SEVEN TM RECEPTOR"/>
    <property type="match status" value="1"/>
</dbReference>
<organism evidence="2 3">
    <name type="scientific">Parelaphostrongylus tenuis</name>
    <name type="common">Meningeal worm</name>
    <dbReference type="NCBI Taxonomy" id="148309"/>
    <lineage>
        <taxon>Eukaryota</taxon>
        <taxon>Metazoa</taxon>
        <taxon>Ecdysozoa</taxon>
        <taxon>Nematoda</taxon>
        <taxon>Chromadorea</taxon>
        <taxon>Rhabditida</taxon>
        <taxon>Rhabditina</taxon>
        <taxon>Rhabditomorpha</taxon>
        <taxon>Strongyloidea</taxon>
        <taxon>Metastrongylidae</taxon>
        <taxon>Parelaphostrongylus</taxon>
    </lineage>
</organism>
<evidence type="ECO:0000256" key="1">
    <source>
        <dbReference type="SAM" id="Phobius"/>
    </source>
</evidence>
<sequence length="253" mass="28128">MASGVLHRPPVGNILLVYTSTSFIVSLLIITNSFVYRYIHLCRAEFSYIYVVKKWRNTVIAVNALVVIDWLIMTVHCGLNNNFDRVQNVSVVESLTGFDLHQTGFLAYSNQMSEDGLAELLVAGNMFLIWGLLVISCFCAIRIAITLKKSTINSNARKLHSQLFMLLLIQTACPALLLQAPLTAVYVLLFSGTSSSGTIGIVIGIMFALFPNFDPLIPMIFLKEYRTYIVGVIRMKADKQGVTSIIVRPTIIT</sequence>